<dbReference type="AlphaFoldDB" id="A0A165T7N9"/>
<reference evidence="2 3" key="1">
    <citation type="journal article" date="2016" name="Mol. Biol. Evol.">
        <title>Comparative Genomics of Early-Diverging Mushroom-Forming Fungi Provides Insights into the Origins of Lignocellulose Decay Capabilities.</title>
        <authorList>
            <person name="Nagy L.G."/>
            <person name="Riley R."/>
            <person name="Tritt A."/>
            <person name="Adam C."/>
            <person name="Daum C."/>
            <person name="Floudas D."/>
            <person name="Sun H."/>
            <person name="Yadav J.S."/>
            <person name="Pangilinan J."/>
            <person name="Larsson K.H."/>
            <person name="Matsuura K."/>
            <person name="Barry K."/>
            <person name="Labutti K."/>
            <person name="Kuo R."/>
            <person name="Ohm R.A."/>
            <person name="Bhattacharya S.S."/>
            <person name="Shirouzu T."/>
            <person name="Yoshinaga Y."/>
            <person name="Martin F.M."/>
            <person name="Grigoriev I.V."/>
            <person name="Hibbett D.S."/>
        </authorList>
    </citation>
    <scope>NUCLEOTIDE SEQUENCE [LARGE SCALE GENOMIC DNA]</scope>
    <source>
        <strain evidence="2 3">HHB14362 ss-1</strain>
    </source>
</reference>
<evidence type="ECO:0000313" key="2">
    <source>
        <dbReference type="EMBL" id="KZT26260.1"/>
    </source>
</evidence>
<accession>A0A165T7N9</accession>
<protein>
    <recommendedName>
        <fullName evidence="4">rRNA-processing protein FYV7</fullName>
    </recommendedName>
</protein>
<dbReference type="OrthoDB" id="3365439at2759"/>
<organism evidence="2 3">
    <name type="scientific">Neolentinus lepideus HHB14362 ss-1</name>
    <dbReference type="NCBI Taxonomy" id="1314782"/>
    <lineage>
        <taxon>Eukaryota</taxon>
        <taxon>Fungi</taxon>
        <taxon>Dikarya</taxon>
        <taxon>Basidiomycota</taxon>
        <taxon>Agaricomycotina</taxon>
        <taxon>Agaricomycetes</taxon>
        <taxon>Gloeophyllales</taxon>
        <taxon>Gloeophyllaceae</taxon>
        <taxon>Neolentinus</taxon>
    </lineage>
</organism>
<proteinExistence type="predicted"/>
<dbReference type="EMBL" id="KV425567">
    <property type="protein sequence ID" value="KZT26260.1"/>
    <property type="molecule type" value="Genomic_DNA"/>
</dbReference>
<feature type="region of interest" description="Disordered" evidence="1">
    <location>
        <begin position="1"/>
        <end position="170"/>
    </location>
</feature>
<feature type="compositionally biased region" description="Polar residues" evidence="1">
    <location>
        <begin position="115"/>
        <end position="127"/>
    </location>
</feature>
<evidence type="ECO:0000313" key="3">
    <source>
        <dbReference type="Proteomes" id="UP000076761"/>
    </source>
</evidence>
<gene>
    <name evidence="2" type="ORF">NEOLEDRAFT_1177678</name>
</gene>
<feature type="compositionally biased region" description="Acidic residues" evidence="1">
    <location>
        <begin position="70"/>
        <end position="81"/>
    </location>
</feature>
<dbReference type="InParanoid" id="A0A165T7N9"/>
<evidence type="ECO:0008006" key="4">
    <source>
        <dbReference type="Google" id="ProtNLM"/>
    </source>
</evidence>
<sequence length="170" mass="19324">MVPTTTEAVKKRKGPPTFQHLPTDQAKKLKKRWVETQKIKSKWKAEKRKTSQPSVRTPVAMLQTTVSPAEDNECSEDESPAPDESKTEGSQPKALLQKPPHRPKNRGPPNELHKSSGSTSSHPQGQNKAMDHRPPSKSSGDFAQKRRRSRQPDMRQRMNTLLEKIKRDYV</sequence>
<evidence type="ECO:0000256" key="1">
    <source>
        <dbReference type="SAM" id="MobiDB-lite"/>
    </source>
</evidence>
<keyword evidence="3" id="KW-1185">Reference proteome</keyword>
<dbReference type="Proteomes" id="UP000076761">
    <property type="component" value="Unassembled WGS sequence"/>
</dbReference>
<name>A0A165T7N9_9AGAM</name>